<gene>
    <name evidence="2" type="ORF">FHR32_004898</name>
    <name evidence="3" type="ORF">FHR32_006282</name>
</gene>
<dbReference type="PANTHER" id="PTHR34047">
    <property type="entry name" value="NUCLEAR INTRON MATURASE 1, MITOCHONDRIAL-RELATED"/>
    <property type="match status" value="1"/>
</dbReference>
<dbReference type="GO" id="GO:0003964">
    <property type="term" value="F:RNA-directed DNA polymerase activity"/>
    <property type="evidence" value="ECO:0007669"/>
    <property type="project" value="UniProtKB-KW"/>
</dbReference>
<name>A0A7W7WCA6_9ACTN</name>
<dbReference type="InterPro" id="IPR000477">
    <property type="entry name" value="RT_dom"/>
</dbReference>
<protein>
    <submittedName>
        <fullName evidence="3">Group II intron reverse transcriptase/maturase</fullName>
    </submittedName>
</protein>
<dbReference type="SUPFAM" id="SSF56672">
    <property type="entry name" value="DNA/RNA polymerases"/>
    <property type="match status" value="1"/>
</dbReference>
<feature type="domain" description="Reverse transcriptase" evidence="1">
    <location>
        <begin position="89"/>
        <end position="279"/>
    </location>
</feature>
<dbReference type="RefSeq" id="WP_221466179.1">
    <property type="nucleotide sequence ID" value="NZ_BAABEK010000282.1"/>
</dbReference>
<sequence length="279" mass="31457">MSAAMSAGPTALVKAPLDKVRALQHTLYRTAKADPGRRFHALMDKVLRRDVLWRGWAAVRANNGAPGIDRTTLDQIEHEYGAVRLVDEPAAELREGRYRPLPARGVMIPKPGRADEYRPLSISTVRDRVVQAALKIVLEPVFEADFATCSFGFRPKRSAHDALQVVIDEAWRGRRWVVETDIANCFSAIPHDRLMQAIEERVCDQSVLKLIRQILRAGVMQDGQVRREVTGTAQGGPISPLLCNVYLHRIDRAWDEREHGVIIRFADDRAPRTLMEVVM</sequence>
<evidence type="ECO:0000313" key="3">
    <source>
        <dbReference type="EMBL" id="MBB4941896.1"/>
    </source>
</evidence>
<dbReference type="InterPro" id="IPR043502">
    <property type="entry name" value="DNA/RNA_pol_sf"/>
</dbReference>
<dbReference type="EMBL" id="JACHJU010000002">
    <property type="protein sequence ID" value="MBB4940521.1"/>
    <property type="molecule type" value="Genomic_DNA"/>
</dbReference>
<dbReference type="Pfam" id="PF00078">
    <property type="entry name" value="RVT_1"/>
    <property type="match status" value="1"/>
</dbReference>
<dbReference type="EMBL" id="JACHJU010000003">
    <property type="protein sequence ID" value="MBB4941896.1"/>
    <property type="molecule type" value="Genomic_DNA"/>
</dbReference>
<dbReference type="PANTHER" id="PTHR34047:SF8">
    <property type="entry name" value="PROTEIN YKFC"/>
    <property type="match status" value="1"/>
</dbReference>
<dbReference type="Proteomes" id="UP000534286">
    <property type="component" value="Unassembled WGS sequence"/>
</dbReference>
<dbReference type="PROSITE" id="PS50878">
    <property type="entry name" value="RT_POL"/>
    <property type="match status" value="1"/>
</dbReference>
<keyword evidence="3" id="KW-0548">Nucleotidyltransferase</keyword>
<keyword evidence="3" id="KW-0808">Transferase</keyword>
<evidence type="ECO:0000313" key="4">
    <source>
        <dbReference type="Proteomes" id="UP000534286"/>
    </source>
</evidence>
<evidence type="ECO:0000313" key="2">
    <source>
        <dbReference type="EMBL" id="MBB4940521.1"/>
    </source>
</evidence>
<keyword evidence="3" id="KW-0695">RNA-directed DNA polymerase</keyword>
<keyword evidence="4" id="KW-1185">Reference proteome</keyword>
<dbReference type="AlphaFoldDB" id="A0A7W7WCA6"/>
<comment type="caution">
    <text evidence="3">The sequence shown here is derived from an EMBL/GenBank/DDBJ whole genome shotgun (WGS) entry which is preliminary data.</text>
</comment>
<organism evidence="3 4">
    <name type="scientific">Streptosporangium album</name>
    <dbReference type="NCBI Taxonomy" id="47479"/>
    <lineage>
        <taxon>Bacteria</taxon>
        <taxon>Bacillati</taxon>
        <taxon>Actinomycetota</taxon>
        <taxon>Actinomycetes</taxon>
        <taxon>Streptosporangiales</taxon>
        <taxon>Streptosporangiaceae</taxon>
        <taxon>Streptosporangium</taxon>
    </lineage>
</organism>
<proteinExistence type="predicted"/>
<dbReference type="InterPro" id="IPR051083">
    <property type="entry name" value="GrpII_Intron_Splice-Mob/Def"/>
</dbReference>
<reference evidence="3 4" key="1">
    <citation type="submission" date="2020-08" db="EMBL/GenBank/DDBJ databases">
        <title>Sequencing the genomes of 1000 actinobacteria strains.</title>
        <authorList>
            <person name="Klenk H.-P."/>
        </authorList>
    </citation>
    <scope>NUCLEOTIDE SEQUENCE [LARGE SCALE GENOMIC DNA]</scope>
    <source>
        <strain evidence="3 4">DSM 43023</strain>
    </source>
</reference>
<evidence type="ECO:0000259" key="1">
    <source>
        <dbReference type="PROSITE" id="PS50878"/>
    </source>
</evidence>
<dbReference type="CDD" id="cd01651">
    <property type="entry name" value="RT_G2_intron"/>
    <property type="match status" value="1"/>
</dbReference>
<accession>A0A7W7WCA6</accession>